<dbReference type="EMBL" id="BGZK01001133">
    <property type="protein sequence ID" value="GBP72103.1"/>
    <property type="molecule type" value="Genomic_DNA"/>
</dbReference>
<protein>
    <submittedName>
        <fullName evidence="1">Uncharacterized protein</fullName>
    </submittedName>
</protein>
<reference evidence="1 2" key="1">
    <citation type="journal article" date="2019" name="Commun. Biol.">
        <title>The bagworm genome reveals a unique fibroin gene that provides high tensile strength.</title>
        <authorList>
            <person name="Kono N."/>
            <person name="Nakamura H."/>
            <person name="Ohtoshi R."/>
            <person name="Tomita M."/>
            <person name="Numata K."/>
            <person name="Arakawa K."/>
        </authorList>
    </citation>
    <scope>NUCLEOTIDE SEQUENCE [LARGE SCALE GENOMIC DNA]</scope>
</reference>
<accession>A0A4C1Y9R3</accession>
<dbReference type="AlphaFoldDB" id="A0A4C1Y9R3"/>
<evidence type="ECO:0000313" key="2">
    <source>
        <dbReference type="Proteomes" id="UP000299102"/>
    </source>
</evidence>
<organism evidence="1 2">
    <name type="scientific">Eumeta variegata</name>
    <name type="common">Bagworm moth</name>
    <name type="synonym">Eumeta japonica</name>
    <dbReference type="NCBI Taxonomy" id="151549"/>
    <lineage>
        <taxon>Eukaryota</taxon>
        <taxon>Metazoa</taxon>
        <taxon>Ecdysozoa</taxon>
        <taxon>Arthropoda</taxon>
        <taxon>Hexapoda</taxon>
        <taxon>Insecta</taxon>
        <taxon>Pterygota</taxon>
        <taxon>Neoptera</taxon>
        <taxon>Endopterygota</taxon>
        <taxon>Lepidoptera</taxon>
        <taxon>Glossata</taxon>
        <taxon>Ditrysia</taxon>
        <taxon>Tineoidea</taxon>
        <taxon>Psychidae</taxon>
        <taxon>Oiketicinae</taxon>
        <taxon>Eumeta</taxon>
    </lineage>
</organism>
<proteinExistence type="predicted"/>
<comment type="caution">
    <text evidence="1">The sequence shown here is derived from an EMBL/GenBank/DDBJ whole genome shotgun (WGS) entry which is preliminary data.</text>
</comment>
<name>A0A4C1Y9R3_EUMVA</name>
<keyword evidence="2" id="KW-1185">Reference proteome</keyword>
<evidence type="ECO:0000313" key="1">
    <source>
        <dbReference type="EMBL" id="GBP72103.1"/>
    </source>
</evidence>
<dbReference type="Proteomes" id="UP000299102">
    <property type="component" value="Unassembled WGS sequence"/>
</dbReference>
<sequence>MRLMGSWLEEFGTAPWNWLWSKPPEMPQSTHPPKAFIIAKNNLTALRGGGIKTHNGIFHQCPEKIKMNTDVGLKSLARQRPRSKQYVRLLCITYVPLGWFDKIRFLNRDWDRNTGRERDLLRNTEDELIPRGRNRGRKLVSYKSMMYFTHS</sequence>
<gene>
    <name evidence="1" type="ORF">EVAR_55146_1</name>
</gene>